<dbReference type="EMBL" id="UOEB01000056">
    <property type="protein sequence ID" value="VAV83059.1"/>
    <property type="molecule type" value="Genomic_DNA"/>
</dbReference>
<protein>
    <submittedName>
        <fullName evidence="1">Uncharacterized protein</fullName>
    </submittedName>
</protein>
<dbReference type="AlphaFoldDB" id="A0A3B0QSK1"/>
<sequence>MKIFNLLYFTSRRSNLKPLYEVNSVHDLLKEFNSYQNGFSRIYKTNFDTLKFKN</sequence>
<reference evidence="1" key="1">
    <citation type="submission" date="2018-06" db="EMBL/GenBank/DDBJ databases">
        <authorList>
            <person name="Zhirakovskaya E."/>
        </authorList>
    </citation>
    <scope>NUCLEOTIDE SEQUENCE</scope>
</reference>
<gene>
    <name evidence="1" type="ORF">MNBD_BACTEROID02-712</name>
</gene>
<evidence type="ECO:0000313" key="1">
    <source>
        <dbReference type="EMBL" id="VAV83059.1"/>
    </source>
</evidence>
<name>A0A3B0QSK1_9ZZZZ</name>
<organism evidence="1">
    <name type="scientific">hydrothermal vent metagenome</name>
    <dbReference type="NCBI Taxonomy" id="652676"/>
    <lineage>
        <taxon>unclassified sequences</taxon>
        <taxon>metagenomes</taxon>
        <taxon>ecological metagenomes</taxon>
    </lineage>
</organism>
<accession>A0A3B0QSK1</accession>
<proteinExistence type="predicted"/>